<evidence type="ECO:0000256" key="6">
    <source>
        <dbReference type="SAM" id="MobiDB-lite"/>
    </source>
</evidence>
<evidence type="ECO:0000256" key="3">
    <source>
        <dbReference type="ARBA" id="ARBA00022692"/>
    </source>
</evidence>
<evidence type="ECO:0000313" key="10">
    <source>
        <dbReference type="Proteomes" id="UP001041814"/>
    </source>
</evidence>
<dbReference type="EMBL" id="NRRU01000057">
    <property type="protein sequence ID" value="MBK1714158.1"/>
    <property type="molecule type" value="Genomic_DNA"/>
</dbReference>
<dbReference type="PANTHER" id="PTHR30485:SF2">
    <property type="entry name" value="BLL0597 PROTEIN"/>
    <property type="match status" value="1"/>
</dbReference>
<feature type="transmembrane region" description="Helical" evidence="7">
    <location>
        <begin position="201"/>
        <end position="222"/>
    </location>
</feature>
<feature type="transmembrane region" description="Helical" evidence="7">
    <location>
        <begin position="242"/>
        <end position="262"/>
    </location>
</feature>
<dbReference type="Pfam" id="PF01292">
    <property type="entry name" value="Ni_hydr_CYTB"/>
    <property type="match status" value="1"/>
</dbReference>
<feature type="compositionally biased region" description="Low complexity" evidence="6">
    <location>
        <begin position="8"/>
        <end position="23"/>
    </location>
</feature>
<organism evidence="9 10">
    <name type="scientific">Rubrivivax gelatinosus</name>
    <name type="common">Rhodocyclus gelatinosus</name>
    <name type="synonym">Rhodopseudomonas gelatinosa</name>
    <dbReference type="NCBI Taxonomy" id="28068"/>
    <lineage>
        <taxon>Bacteria</taxon>
        <taxon>Pseudomonadati</taxon>
        <taxon>Pseudomonadota</taxon>
        <taxon>Betaproteobacteria</taxon>
        <taxon>Burkholderiales</taxon>
        <taxon>Sphaerotilaceae</taxon>
        <taxon>Rubrivivax</taxon>
    </lineage>
</organism>
<feature type="domain" description="Cytochrome b561 bacterial/Ni-hydrogenase" evidence="8">
    <location>
        <begin position="113"/>
        <end position="274"/>
    </location>
</feature>
<keyword evidence="3 7" id="KW-0812">Transmembrane</keyword>
<protein>
    <recommendedName>
        <fullName evidence="8">Cytochrome b561 bacterial/Ni-hydrogenase domain-containing protein</fullName>
    </recommendedName>
</protein>
<evidence type="ECO:0000313" key="9">
    <source>
        <dbReference type="EMBL" id="MBK1714158.1"/>
    </source>
</evidence>
<feature type="transmembrane region" description="Helical" evidence="7">
    <location>
        <begin position="142"/>
        <end position="163"/>
    </location>
</feature>
<accession>A0ABS1DXC5</accession>
<keyword evidence="10" id="KW-1185">Reference proteome</keyword>
<keyword evidence="5 7" id="KW-0472">Membrane</keyword>
<dbReference type="InterPro" id="IPR016174">
    <property type="entry name" value="Di-haem_cyt_TM"/>
</dbReference>
<evidence type="ECO:0000256" key="4">
    <source>
        <dbReference type="ARBA" id="ARBA00022989"/>
    </source>
</evidence>
<evidence type="ECO:0000259" key="8">
    <source>
        <dbReference type="Pfam" id="PF01292"/>
    </source>
</evidence>
<dbReference type="Gene3D" id="1.20.950.20">
    <property type="entry name" value="Transmembrane di-heme cytochromes, Chain C"/>
    <property type="match status" value="1"/>
</dbReference>
<reference evidence="9" key="1">
    <citation type="submission" date="2017-08" db="EMBL/GenBank/DDBJ databases">
        <authorList>
            <person name="Imhoff J.F."/>
            <person name="Rahn T."/>
            <person name="Kuenzel S."/>
            <person name="Neulinger S.C."/>
        </authorList>
    </citation>
    <scope>NUCLEOTIDE SEQUENCE</scope>
    <source>
        <strain evidence="9">IM 151</strain>
    </source>
</reference>
<keyword evidence="4 7" id="KW-1133">Transmembrane helix</keyword>
<evidence type="ECO:0000256" key="5">
    <source>
        <dbReference type="ARBA" id="ARBA00023136"/>
    </source>
</evidence>
<dbReference type="Proteomes" id="UP001041814">
    <property type="component" value="Unassembled WGS sequence"/>
</dbReference>
<sequence length="279" mass="30987">MPVPLPRIPDAQDPARRPAAVRPVRCRLRRPDLHPAQGEVDQGSRLPQEPRDPGLPDQDLQGHQGPVLRDLRHRQGRQEGRDLLRPGHRRRARVQVSAARTPAPAVPTTGLVVWDRFVRVFHWSLVACVLVNFFVVDDGETLHQVLGYVAAGLVGARIVWGFVGSRHARFASFFPTPARLMRHLAELRRGHAEPHAGHNPLGALMMLALMALVLALGLTGWLQGTDRFWGEEWLQDLHEGLATTLVALAGLHAAAAIVMGRIERTRLVRAMITGVKTRY</sequence>
<keyword evidence="2" id="KW-1003">Cell membrane</keyword>
<evidence type="ECO:0000256" key="1">
    <source>
        <dbReference type="ARBA" id="ARBA00004651"/>
    </source>
</evidence>
<dbReference type="SUPFAM" id="SSF81342">
    <property type="entry name" value="Transmembrane di-heme cytochromes"/>
    <property type="match status" value="1"/>
</dbReference>
<evidence type="ECO:0000256" key="7">
    <source>
        <dbReference type="SAM" id="Phobius"/>
    </source>
</evidence>
<feature type="transmembrane region" description="Helical" evidence="7">
    <location>
        <begin position="117"/>
        <end position="136"/>
    </location>
</feature>
<proteinExistence type="predicted"/>
<gene>
    <name evidence="9" type="ORF">CKO43_15395</name>
</gene>
<evidence type="ECO:0000256" key="2">
    <source>
        <dbReference type="ARBA" id="ARBA00022475"/>
    </source>
</evidence>
<dbReference type="InterPro" id="IPR051542">
    <property type="entry name" value="Hydrogenase_cytochrome"/>
</dbReference>
<reference evidence="9" key="2">
    <citation type="journal article" date="2020" name="Microorganisms">
        <title>Osmotic Adaptation and Compatible Solute Biosynthesis of Phototrophic Bacteria as Revealed from Genome Analyses.</title>
        <authorList>
            <person name="Imhoff J.F."/>
            <person name="Rahn T."/>
            <person name="Kunzel S."/>
            <person name="Keller A."/>
            <person name="Neulinger S.C."/>
        </authorList>
    </citation>
    <scope>NUCLEOTIDE SEQUENCE</scope>
    <source>
        <strain evidence="9">IM 151</strain>
    </source>
</reference>
<dbReference type="PANTHER" id="PTHR30485">
    <property type="entry name" value="NI/FE-HYDROGENASE 1 B-TYPE CYTOCHROME SUBUNIT"/>
    <property type="match status" value="1"/>
</dbReference>
<comment type="caution">
    <text evidence="9">The sequence shown here is derived from an EMBL/GenBank/DDBJ whole genome shotgun (WGS) entry which is preliminary data.</text>
</comment>
<feature type="region of interest" description="Disordered" evidence="6">
    <location>
        <begin position="1"/>
        <end position="101"/>
    </location>
</feature>
<dbReference type="InterPro" id="IPR011577">
    <property type="entry name" value="Cyt_b561_bac/Ni-Hgenase"/>
</dbReference>
<comment type="subcellular location">
    <subcellularLocation>
        <location evidence="1">Cell membrane</location>
        <topology evidence="1">Multi-pass membrane protein</topology>
    </subcellularLocation>
</comment>
<name>A0ABS1DXC5_RUBGE</name>
<feature type="compositionally biased region" description="Basic and acidic residues" evidence="6">
    <location>
        <begin position="76"/>
        <end position="85"/>
    </location>
</feature>